<evidence type="ECO:0000313" key="2">
    <source>
        <dbReference type="Proteomes" id="UP000649259"/>
    </source>
</evidence>
<dbReference type="EMBL" id="BNEB01000003">
    <property type="protein sequence ID" value="GHI61056.1"/>
    <property type="molecule type" value="Genomic_DNA"/>
</dbReference>
<proteinExistence type="predicted"/>
<accession>A0ABQ3RYV8</accession>
<sequence>MSYPTLFTTPGMRAIAEEIDAERQRQLKKWGEQHHPDGTGQYPETLDADAARMACQGAAEGGYLDWLHILREEVAEAFAESDPAKLRTELVQVAAVCAAWIADLDSRTAPDHVCNSVVARGEMDEPLGYQICGMCGKRKDGAQR</sequence>
<dbReference type="RefSeq" id="WP_203833529.1">
    <property type="nucleotide sequence ID" value="NZ_BMSI01000001.1"/>
</dbReference>
<reference evidence="2" key="1">
    <citation type="submission" date="2023-07" db="EMBL/GenBank/DDBJ databases">
        <title>Whole genome shotgun sequence of Streptomyces cacaoi subsp. asoensis NBRC 13813.</title>
        <authorList>
            <person name="Komaki H."/>
            <person name="Tamura T."/>
        </authorList>
    </citation>
    <scope>NUCLEOTIDE SEQUENCE [LARGE SCALE GENOMIC DNA]</scope>
    <source>
        <strain evidence="2">NBRC 13813</strain>
    </source>
</reference>
<name>A0ABQ3RYV8_9ACTN</name>
<dbReference type="GeneID" id="91470588"/>
<evidence type="ECO:0000313" key="1">
    <source>
        <dbReference type="EMBL" id="GHI61056.1"/>
    </source>
</evidence>
<gene>
    <name evidence="1" type="ORF">Saso_27060</name>
</gene>
<comment type="caution">
    <text evidence="1">The sequence shown here is derived from an EMBL/GenBank/DDBJ whole genome shotgun (WGS) entry which is preliminary data.</text>
</comment>
<dbReference type="Proteomes" id="UP000649259">
    <property type="component" value="Unassembled WGS sequence"/>
</dbReference>
<organism evidence="1 2">
    <name type="scientific">Streptomyces asoensis</name>
    <dbReference type="NCBI Taxonomy" id="249586"/>
    <lineage>
        <taxon>Bacteria</taxon>
        <taxon>Bacillati</taxon>
        <taxon>Actinomycetota</taxon>
        <taxon>Actinomycetes</taxon>
        <taxon>Kitasatosporales</taxon>
        <taxon>Streptomycetaceae</taxon>
        <taxon>Streptomyces</taxon>
    </lineage>
</organism>
<keyword evidence="2" id="KW-1185">Reference proteome</keyword>
<protein>
    <submittedName>
        <fullName evidence="1">Uncharacterized protein</fullName>
    </submittedName>
</protein>